<dbReference type="GO" id="GO:0047444">
    <property type="term" value="F:N-acylneuraminate-9-phosphate synthase activity"/>
    <property type="evidence" value="ECO:0007669"/>
    <property type="project" value="TreeGrafter"/>
</dbReference>
<dbReference type="SUPFAM" id="SSF51569">
    <property type="entry name" value="Aldolase"/>
    <property type="match status" value="1"/>
</dbReference>
<dbReference type="InterPro" id="IPR013132">
    <property type="entry name" value="PseI/NeuA/B-like_N"/>
</dbReference>
<proteinExistence type="predicted"/>
<dbReference type="InterPro" id="IPR051690">
    <property type="entry name" value="PseI-like"/>
</dbReference>
<protein>
    <recommendedName>
        <fullName evidence="1">AFP-like domain-containing protein</fullName>
    </recommendedName>
</protein>
<dbReference type="AlphaFoldDB" id="A0A6C0J5Y2"/>
<evidence type="ECO:0000259" key="1">
    <source>
        <dbReference type="PROSITE" id="PS50844"/>
    </source>
</evidence>
<dbReference type="PROSITE" id="PS50844">
    <property type="entry name" value="AFP_LIKE"/>
    <property type="match status" value="1"/>
</dbReference>
<dbReference type="InterPro" id="IPR057736">
    <property type="entry name" value="SAF_PseI/NeuA/NeuB"/>
</dbReference>
<dbReference type="InterPro" id="IPR036732">
    <property type="entry name" value="AFP_Neu5c_C_sf"/>
</dbReference>
<dbReference type="PANTHER" id="PTHR42966:SF1">
    <property type="entry name" value="SIALIC ACID SYNTHASE"/>
    <property type="match status" value="1"/>
</dbReference>
<name>A0A6C0J5Y2_9ZZZZ</name>
<evidence type="ECO:0000313" key="2">
    <source>
        <dbReference type="EMBL" id="QHU01069.1"/>
    </source>
</evidence>
<dbReference type="InterPro" id="IPR006190">
    <property type="entry name" value="SAF_AFP_Neu5Ac"/>
</dbReference>
<accession>A0A6C0J5Y2</accession>
<dbReference type="Pfam" id="PF03102">
    <property type="entry name" value="NeuB"/>
    <property type="match status" value="1"/>
</dbReference>
<feature type="domain" description="AFP-like" evidence="1">
    <location>
        <begin position="293"/>
        <end position="351"/>
    </location>
</feature>
<dbReference type="EMBL" id="MN740335">
    <property type="protein sequence ID" value="QHU01069.1"/>
    <property type="molecule type" value="Genomic_DNA"/>
</dbReference>
<dbReference type="GO" id="GO:0016051">
    <property type="term" value="P:carbohydrate biosynthetic process"/>
    <property type="evidence" value="ECO:0007669"/>
    <property type="project" value="InterPro"/>
</dbReference>
<dbReference type="Gene3D" id="3.20.20.70">
    <property type="entry name" value="Aldolase class I"/>
    <property type="match status" value="1"/>
</dbReference>
<dbReference type="CDD" id="cd11615">
    <property type="entry name" value="SAF_NeuB_like"/>
    <property type="match status" value="1"/>
</dbReference>
<reference evidence="2" key="1">
    <citation type="journal article" date="2020" name="Nature">
        <title>Giant virus diversity and host interactions through global metagenomics.</title>
        <authorList>
            <person name="Schulz F."/>
            <person name="Roux S."/>
            <person name="Paez-Espino D."/>
            <person name="Jungbluth S."/>
            <person name="Walsh D.A."/>
            <person name="Denef V.J."/>
            <person name="McMahon K.D."/>
            <person name="Konstantinidis K.T."/>
            <person name="Eloe-Fadrosh E.A."/>
            <person name="Kyrpides N.C."/>
            <person name="Woyke T."/>
        </authorList>
    </citation>
    <scope>NUCLEOTIDE SEQUENCE</scope>
    <source>
        <strain evidence="2">GVMAG-M-3300025860-25</strain>
    </source>
</reference>
<sequence length="351" mass="39289">MYMGKKTAKDLGIGTDKVFFIAEAGINHNGCMDNAKKLIDLAKKSGADCVKFQKRTISRILTKEGLDKPYNSENAFAPKYGDHKKFLEFSFDQFRELKRYSEEVGILMTASGWDEESIDFLYDLGVPFFKLASADLTNFPLVEHAAKKGIPLIISTGMADFNDVQDAYEIASIHNDRICLMQCTSSYPTQNEDINLRVIELYNSSFPHAVIGYSGHEKGIAITLGAVALGAKIVERHFTLDRTMKGGDHSASLEEPGLIKLIRDIKIMEVALGIPEKTKLKSEKECFIKLSKSLVTTRKIFKGEVLKRNMLTTKGPGTGISPTKMKRILERMMRVNKDIEEDVVINDEDLC</sequence>
<dbReference type="InterPro" id="IPR013785">
    <property type="entry name" value="Aldolase_TIM"/>
</dbReference>
<organism evidence="2">
    <name type="scientific">viral metagenome</name>
    <dbReference type="NCBI Taxonomy" id="1070528"/>
    <lineage>
        <taxon>unclassified sequences</taxon>
        <taxon>metagenomes</taxon>
        <taxon>organismal metagenomes</taxon>
    </lineage>
</organism>
<dbReference type="SUPFAM" id="SSF51269">
    <property type="entry name" value="AFP III-like domain"/>
    <property type="match status" value="1"/>
</dbReference>
<dbReference type="PANTHER" id="PTHR42966">
    <property type="entry name" value="N-ACETYLNEURAMINATE SYNTHASE"/>
    <property type="match status" value="1"/>
</dbReference>
<dbReference type="Gene3D" id="3.90.1210.10">
    <property type="entry name" value="Antifreeze-like/N-acetylneuraminic acid synthase C-terminal domain"/>
    <property type="match status" value="1"/>
</dbReference>